<sequence>MTTYLLLRPTGTAADPLATRWSTLSLEPGFTSIIAQEEDLLGGEHLRSWCTSSRRLFSLIIFADIMASRCRIKAAATGRPLMTSFMKIAKIQQSGDSAVPPAPTSRMSVKHTIEVIQTFNEFKLIGHELMCLLFRHFAQPDCQADTENPYLRWRHPIEPDFSFITPVPRPEGWMILVWDMLQKVLNVTDPLYAKSSTNHPYKERDEALAWKLHNALLSCLGMNSIPDGQQPRKTGGSSMNPQPMTSSRPTRQVSAQCISNLEIDTSIQICSQHNISKIQRDSLHECLKLQGNFSQISKKALWKVLAPSDSFDD</sequence>
<proteinExistence type="predicted"/>
<evidence type="ECO:0000313" key="2">
    <source>
        <dbReference type="EnsemblPlants" id="EMT01584"/>
    </source>
</evidence>
<feature type="compositionally biased region" description="Polar residues" evidence="1">
    <location>
        <begin position="231"/>
        <end position="250"/>
    </location>
</feature>
<name>R7VZC6_AEGTA</name>
<protein>
    <submittedName>
        <fullName evidence="2">Uncharacterized protein</fullName>
    </submittedName>
</protein>
<dbReference type="AlphaFoldDB" id="R7VZC6"/>
<organism evidence="2">
    <name type="scientific">Aegilops tauschii</name>
    <name type="common">Tausch's goatgrass</name>
    <name type="synonym">Aegilops squarrosa</name>
    <dbReference type="NCBI Taxonomy" id="37682"/>
    <lineage>
        <taxon>Eukaryota</taxon>
        <taxon>Viridiplantae</taxon>
        <taxon>Streptophyta</taxon>
        <taxon>Embryophyta</taxon>
        <taxon>Tracheophyta</taxon>
        <taxon>Spermatophyta</taxon>
        <taxon>Magnoliopsida</taxon>
        <taxon>Liliopsida</taxon>
        <taxon>Poales</taxon>
        <taxon>Poaceae</taxon>
        <taxon>BOP clade</taxon>
        <taxon>Pooideae</taxon>
        <taxon>Triticodae</taxon>
        <taxon>Triticeae</taxon>
        <taxon>Triticinae</taxon>
        <taxon>Aegilops</taxon>
    </lineage>
</organism>
<reference evidence="2" key="1">
    <citation type="submission" date="2015-06" db="UniProtKB">
        <authorList>
            <consortium name="EnsemblPlants"/>
        </authorList>
    </citation>
    <scope>IDENTIFICATION</scope>
</reference>
<feature type="region of interest" description="Disordered" evidence="1">
    <location>
        <begin position="227"/>
        <end position="250"/>
    </location>
</feature>
<accession>R7VZC6</accession>
<dbReference type="EnsemblPlants" id="EMT01584">
    <property type="protein sequence ID" value="EMT01584"/>
    <property type="gene ID" value="F775_08441"/>
</dbReference>
<evidence type="ECO:0000256" key="1">
    <source>
        <dbReference type="SAM" id="MobiDB-lite"/>
    </source>
</evidence>